<reference evidence="1" key="2">
    <citation type="journal article" date="2023" name="IMA Fungus">
        <title>Comparative genomic study of the Penicillium genus elucidates a diverse pangenome and 15 lateral gene transfer events.</title>
        <authorList>
            <person name="Petersen C."/>
            <person name="Sorensen T."/>
            <person name="Nielsen M.R."/>
            <person name="Sondergaard T.E."/>
            <person name="Sorensen J.L."/>
            <person name="Fitzpatrick D.A."/>
            <person name="Frisvad J.C."/>
            <person name="Nielsen K.L."/>
        </authorList>
    </citation>
    <scope>NUCLEOTIDE SEQUENCE</scope>
    <source>
        <strain evidence="1">IBT 19713</strain>
    </source>
</reference>
<dbReference type="Proteomes" id="UP001150941">
    <property type="component" value="Unassembled WGS sequence"/>
</dbReference>
<dbReference type="AlphaFoldDB" id="A0A9W9TK11"/>
<dbReference type="EMBL" id="JAPQKS010000005">
    <property type="protein sequence ID" value="KAJ5225573.1"/>
    <property type="molecule type" value="Genomic_DNA"/>
</dbReference>
<proteinExistence type="predicted"/>
<evidence type="ECO:0000313" key="2">
    <source>
        <dbReference type="Proteomes" id="UP001150941"/>
    </source>
</evidence>
<dbReference type="GeneID" id="83203397"/>
<reference evidence="1" key="1">
    <citation type="submission" date="2022-11" db="EMBL/GenBank/DDBJ databases">
        <authorList>
            <person name="Petersen C."/>
        </authorList>
    </citation>
    <scope>NUCLEOTIDE SEQUENCE</scope>
    <source>
        <strain evidence="1">IBT 19713</strain>
    </source>
</reference>
<comment type="caution">
    <text evidence="1">The sequence shown here is derived from an EMBL/GenBank/DDBJ whole genome shotgun (WGS) entry which is preliminary data.</text>
</comment>
<accession>A0A9W9TK11</accession>
<dbReference type="RefSeq" id="XP_058328984.1">
    <property type="nucleotide sequence ID" value="XM_058476094.1"/>
</dbReference>
<protein>
    <submittedName>
        <fullName evidence="1">Uncharacterized protein</fullName>
    </submittedName>
</protein>
<evidence type="ECO:0000313" key="1">
    <source>
        <dbReference type="EMBL" id="KAJ5225573.1"/>
    </source>
</evidence>
<keyword evidence="2" id="KW-1185">Reference proteome</keyword>
<organism evidence="1 2">
    <name type="scientific">Penicillium chermesinum</name>
    <dbReference type="NCBI Taxonomy" id="63820"/>
    <lineage>
        <taxon>Eukaryota</taxon>
        <taxon>Fungi</taxon>
        <taxon>Dikarya</taxon>
        <taxon>Ascomycota</taxon>
        <taxon>Pezizomycotina</taxon>
        <taxon>Eurotiomycetes</taxon>
        <taxon>Eurotiomycetidae</taxon>
        <taxon>Eurotiales</taxon>
        <taxon>Aspergillaceae</taxon>
        <taxon>Penicillium</taxon>
    </lineage>
</organism>
<gene>
    <name evidence="1" type="ORF">N7468_006798</name>
</gene>
<name>A0A9W9TK11_9EURO</name>
<sequence length="71" mass="8096">MEEDTQRFCSLVLPEDPYYCRSGLFQICLDLQAGELHFDQPYHPSLCGIILSQCWPKARSSLVGITYARGQ</sequence>